<feature type="transmembrane region" description="Helical" evidence="1">
    <location>
        <begin position="34"/>
        <end position="52"/>
    </location>
</feature>
<dbReference type="Proteomes" id="UP001058003">
    <property type="component" value="Chromosome"/>
</dbReference>
<dbReference type="Gene3D" id="3.40.50.300">
    <property type="entry name" value="P-loop containing nucleotide triphosphate hydrolases"/>
    <property type="match status" value="1"/>
</dbReference>
<dbReference type="OrthoDB" id="419058at2"/>
<feature type="transmembrane region" description="Helical" evidence="1">
    <location>
        <begin position="563"/>
        <end position="589"/>
    </location>
</feature>
<dbReference type="InterPro" id="IPR027417">
    <property type="entry name" value="P-loop_NTPase"/>
</dbReference>
<evidence type="ECO:0000313" key="3">
    <source>
        <dbReference type="Proteomes" id="UP001058003"/>
    </source>
</evidence>
<dbReference type="KEGG" id="daur:Daura_24080"/>
<feature type="transmembrane region" description="Helical" evidence="1">
    <location>
        <begin position="797"/>
        <end position="819"/>
    </location>
</feature>
<keyword evidence="1" id="KW-0472">Membrane</keyword>
<feature type="transmembrane region" description="Helical" evidence="1">
    <location>
        <begin position="695"/>
        <end position="722"/>
    </location>
</feature>
<dbReference type="SUPFAM" id="SSF50969">
    <property type="entry name" value="YVTN repeat-like/Quinoprotein amine dehydrogenase"/>
    <property type="match status" value="1"/>
</dbReference>
<feature type="transmembrane region" description="Helical" evidence="1">
    <location>
        <begin position="484"/>
        <end position="510"/>
    </location>
</feature>
<sequence length="1379" mass="146293">MPRLRWRWLATAGVLTGTLTVAWALQPFGRAVNTVTLLLGLGQLVFAAIAWWQAVTAAGGGRTEQERLLDAADTLHRQITQQWGREVGVRRLRHPRPLQLRWKSAADDLPQSLTITPGSLVDDLTGRSPAAGLVDAYRRLPHRQLVILGEPGAGKSTVAMLFVLAAAERGTEPVSAQHPVPVLLTLAAWRADQESLPDWIARRMVEDYPELADAKRYGPDVCARLVAAGLVLPVLDGLDEMPTGLLPDVFDQLNDVAGVGGLQTVVTCRRAEFEAARGQVAPLRLAALAVIRPIRVADSIAFITGEQVDAARWHDVVERMRADPTGPLATALSTPLMTALARAVYERPDTRPAELCDFGDVAAVQRHLLDRILPTVYRPEQLPAADRALSFLAAHLHERLATPNLAWWHLARAVPTAVVVWCVAAVIAAVGAAATAYTQPFGVGTGPDALFGAGIGLAAGTVAGLNAARGMYAPDTPPTGRRRWTALAGAAFRDGLAGALVVCATTGWYFADRATTGGIGLLYLLIQLLVFGTGVGMALSVILQGLALGRGSTPNRAAPRAGLLLPSLASGLGMGMILGLPVGLTLGVVAGVSERDIRSGLITGLLTALVVGSTVGLPVGVGRWFATPVEADTPLTPRTVLRGDLISLLVTALSCAVTAGVGDALLTKVTADLTGGSLVRFGGLYTNDPYEAAPWAGLVAFGAVLLGSGAPSVSYAVAHAWLATWRRLPWRLFEFLEDAHERASLLRQLGAVYQFRHARLMERLADRHRPGAAGRLVETGAEVGAILRGQRPPPRRVARLGATVVATAVLPALLVAVSFPVARDRFQAAIAAERSNAANHLIAQADELQENDRLTALRLRAAAAELDSDQSSLLDLSTVLDILNTGEVLTWRRTSDPAVEGDRWLVLNDDEGRGTAWGPAGGPVGPVSLGTTGSLTDVSERGSWAVSGKKPRTVWRLSDAMLRPVHVDDGADLRAGPGGWLLCRYPDGRLTAFDPRLWPSREVPVATGVDDTTWPDRGRWVYASDEDDANIRVVDFGVDPPAVTALPDPAAQFDSASADLLVTTAAKDTYSVWDPSDLSRPRWTGRADASPDLMSRRLIVAGDRLVDLAGATPRSTQVDEVVAVAPGRADLAVVLDGSAVVTVDFSTDPPTRRTVLADVVASHVEDGTVLLSDTGSRTTYLMETSVFPPRITTLGSHINDGVYDDGGGHWMIDNGPSPPVRVTASDRSINPAIAVGDSVAVLPQSDGTVRVVDLVTGRVTAVGVAGTVTDTDVSDDGRSAFVITANTVTAVDVASGEQHNLGKAPVRYRELYMTRTYANLDGWIAVWKEPTVSGPPPTLRHVGGEAIDAVCRIVQRSLSRQEWSRYAPGQPYTDTCPGR</sequence>
<accession>A0A9Q9IS73</accession>
<name>A0A9Q9IS73_9ACTN</name>
<dbReference type="RefSeq" id="WP_033361923.1">
    <property type="nucleotide sequence ID" value="NZ_CP073767.1"/>
</dbReference>
<dbReference type="EMBL" id="CP073767">
    <property type="protein sequence ID" value="UWZ58970.1"/>
    <property type="molecule type" value="Genomic_DNA"/>
</dbReference>
<feature type="transmembrane region" description="Helical" evidence="1">
    <location>
        <begin position="645"/>
        <end position="666"/>
    </location>
</feature>
<evidence type="ECO:0000256" key="1">
    <source>
        <dbReference type="SAM" id="Phobius"/>
    </source>
</evidence>
<organism evidence="2 3">
    <name type="scientific">Dactylosporangium aurantiacum</name>
    <dbReference type="NCBI Taxonomy" id="35754"/>
    <lineage>
        <taxon>Bacteria</taxon>
        <taxon>Bacillati</taxon>
        <taxon>Actinomycetota</taxon>
        <taxon>Actinomycetes</taxon>
        <taxon>Micromonosporales</taxon>
        <taxon>Micromonosporaceae</taxon>
        <taxon>Dactylosporangium</taxon>
    </lineage>
</organism>
<feature type="transmembrane region" description="Helical" evidence="1">
    <location>
        <begin position="418"/>
        <end position="437"/>
    </location>
</feature>
<protein>
    <recommendedName>
        <fullName evidence="4">NACHT domain-containing protein</fullName>
    </recommendedName>
</protein>
<proteinExistence type="predicted"/>
<feature type="transmembrane region" description="Helical" evidence="1">
    <location>
        <begin position="601"/>
        <end position="625"/>
    </location>
</feature>
<gene>
    <name evidence="2" type="ORF">Daura_24080</name>
</gene>
<keyword evidence="3" id="KW-1185">Reference proteome</keyword>
<dbReference type="SUPFAM" id="SSF69304">
    <property type="entry name" value="Tricorn protease N-terminal domain"/>
    <property type="match status" value="1"/>
</dbReference>
<dbReference type="SUPFAM" id="SSF52540">
    <property type="entry name" value="P-loop containing nucleoside triphosphate hydrolases"/>
    <property type="match status" value="1"/>
</dbReference>
<reference evidence="2" key="1">
    <citation type="submission" date="2021-04" db="EMBL/GenBank/DDBJ databases">
        <title>Dactylosporangium aurantiacum NRRL B-8018 full assembly.</title>
        <authorList>
            <person name="Hartkoorn R.C."/>
            <person name="Beaudoing E."/>
            <person name="Hot D."/>
        </authorList>
    </citation>
    <scope>NUCLEOTIDE SEQUENCE</scope>
    <source>
        <strain evidence="2">NRRL B-8018</strain>
    </source>
</reference>
<evidence type="ECO:0008006" key="4">
    <source>
        <dbReference type="Google" id="ProtNLM"/>
    </source>
</evidence>
<keyword evidence="1" id="KW-0812">Transmembrane</keyword>
<feature type="transmembrane region" description="Helical" evidence="1">
    <location>
        <begin position="449"/>
        <end position="472"/>
    </location>
</feature>
<dbReference type="InterPro" id="IPR011044">
    <property type="entry name" value="Quino_amine_DH_bsu"/>
</dbReference>
<evidence type="ECO:0000313" key="2">
    <source>
        <dbReference type="EMBL" id="UWZ58970.1"/>
    </source>
</evidence>
<keyword evidence="1" id="KW-1133">Transmembrane helix</keyword>
<feature type="transmembrane region" description="Helical" evidence="1">
    <location>
        <begin position="522"/>
        <end position="543"/>
    </location>
</feature>